<evidence type="ECO:0000313" key="1">
    <source>
        <dbReference type="EMBL" id="CAI9772709.1"/>
    </source>
</evidence>
<name>A0AAD1ZNH2_9LAMI</name>
<dbReference type="PANTHER" id="PTHR35480:SF1">
    <property type="entry name" value="MATERNAL EFFECT EMBRYO ARREST 22"/>
    <property type="match status" value="1"/>
</dbReference>
<gene>
    <name evidence="1" type="ORF">FPE_LOCUS20139</name>
</gene>
<sequence>MLSCPLLGVSTRGYEDTGVEKLRSWLSSFFCSASDKLSISVQFATVNALFGVIPIKFEELVENKDETTAILSQSNAGNCVRMWFFSLSSEQQSSFRLQAASMTNCNTVSPSRKVCFDSTL</sequence>
<reference evidence="1" key="1">
    <citation type="submission" date="2023-05" db="EMBL/GenBank/DDBJ databases">
        <authorList>
            <person name="Huff M."/>
        </authorList>
    </citation>
    <scope>NUCLEOTIDE SEQUENCE</scope>
</reference>
<proteinExistence type="predicted"/>
<evidence type="ECO:0000313" key="2">
    <source>
        <dbReference type="Proteomes" id="UP000834106"/>
    </source>
</evidence>
<dbReference type="Proteomes" id="UP000834106">
    <property type="component" value="Chromosome 12"/>
</dbReference>
<dbReference type="PANTHER" id="PTHR35480">
    <property type="entry name" value="MATERNAL EFFECT EMBRYO ARREST 22"/>
    <property type="match status" value="1"/>
</dbReference>
<accession>A0AAD1ZNH2</accession>
<organism evidence="1 2">
    <name type="scientific">Fraxinus pennsylvanica</name>
    <dbReference type="NCBI Taxonomy" id="56036"/>
    <lineage>
        <taxon>Eukaryota</taxon>
        <taxon>Viridiplantae</taxon>
        <taxon>Streptophyta</taxon>
        <taxon>Embryophyta</taxon>
        <taxon>Tracheophyta</taxon>
        <taxon>Spermatophyta</taxon>
        <taxon>Magnoliopsida</taxon>
        <taxon>eudicotyledons</taxon>
        <taxon>Gunneridae</taxon>
        <taxon>Pentapetalae</taxon>
        <taxon>asterids</taxon>
        <taxon>lamiids</taxon>
        <taxon>Lamiales</taxon>
        <taxon>Oleaceae</taxon>
        <taxon>Oleeae</taxon>
        <taxon>Fraxinus</taxon>
    </lineage>
</organism>
<protein>
    <submittedName>
        <fullName evidence="1">Uncharacterized protein</fullName>
    </submittedName>
</protein>
<keyword evidence="2" id="KW-1185">Reference proteome</keyword>
<dbReference type="AlphaFoldDB" id="A0AAD1ZNH2"/>
<dbReference type="EMBL" id="OU503047">
    <property type="protein sequence ID" value="CAI9772709.1"/>
    <property type="molecule type" value="Genomic_DNA"/>
</dbReference>